<sequence length="427" mass="46571">MRVVRTEENIALENAEELIEETLEKYDKYVNPGFARLMRFLGTTLEVKTEGVYMYDARGKRYLDFLSGHAVYNLGFAHPKVIKAVEEQLKLIPQTSVRTMLNKPMADLCEKLAKITPGNLTYSFLCNSGTEAVEGALKLARMATGKTQIIATQNGFHGKSMGSLSASGRPQYKEVFEPLVPDFLHVPFGDISAMAAVVTGETAAIILEPIQGEGGVICPPDGYLRDVRRLCDDKDILLILDEIQTGLGRTGKMFGCDHEDIAPDIMTLAKALGGGVMPIGAFIATPEVFAPFEENPLIHSSTFGGNPLACAAAIAAIDAIIEEDLPAQAAQKGEYLLSKLKDIQAKYPDLIMDIRGKGLTIGVEFADEGYVGSTIYTLQDRGILALHMLNNPKVIRLQPPLIIGYDQIDFFLEAFAHSAEINKSLLT</sequence>
<dbReference type="InterPro" id="IPR005814">
    <property type="entry name" value="Aminotrans_3"/>
</dbReference>
<dbReference type="EMBL" id="MELI01000105">
    <property type="protein sequence ID" value="OFW32058.1"/>
    <property type="molecule type" value="Genomic_DNA"/>
</dbReference>
<dbReference type="Pfam" id="PF00202">
    <property type="entry name" value="Aminotran_3"/>
    <property type="match status" value="1"/>
</dbReference>
<dbReference type="InterPro" id="IPR015422">
    <property type="entry name" value="PyrdxlP-dep_Trfase_small"/>
</dbReference>
<dbReference type="InterPro" id="IPR015421">
    <property type="entry name" value="PyrdxlP-dep_Trfase_major"/>
</dbReference>
<dbReference type="CDD" id="cd00610">
    <property type="entry name" value="OAT_like"/>
    <property type="match status" value="1"/>
</dbReference>
<dbReference type="Gene3D" id="3.90.1150.10">
    <property type="entry name" value="Aspartate Aminotransferase, domain 1"/>
    <property type="match status" value="1"/>
</dbReference>
<dbReference type="InterPro" id="IPR050103">
    <property type="entry name" value="Class-III_PLP-dep_AT"/>
</dbReference>
<dbReference type="Proteomes" id="UP000178086">
    <property type="component" value="Unassembled WGS sequence"/>
</dbReference>
<dbReference type="AlphaFoldDB" id="A0A1F2UGA9"/>
<keyword evidence="4" id="KW-0808">Transferase</keyword>
<dbReference type="InterPro" id="IPR049704">
    <property type="entry name" value="Aminotrans_3_PPA_site"/>
</dbReference>
<dbReference type="PIRSF" id="PIRSF000521">
    <property type="entry name" value="Transaminase_4ab_Lys_Orn"/>
    <property type="match status" value="1"/>
</dbReference>
<proteinExistence type="inferred from homology"/>
<name>A0A1F2UGA9_9ACTN</name>
<keyword evidence="2 3" id="KW-0663">Pyridoxal phosphate</keyword>
<evidence type="ECO:0000256" key="3">
    <source>
        <dbReference type="RuleBase" id="RU003560"/>
    </source>
</evidence>
<reference evidence="4 5" key="1">
    <citation type="journal article" date="2016" name="Nat. Commun.">
        <title>Thousands of microbial genomes shed light on interconnected biogeochemical processes in an aquifer system.</title>
        <authorList>
            <person name="Anantharaman K."/>
            <person name="Brown C.T."/>
            <person name="Hug L.A."/>
            <person name="Sharon I."/>
            <person name="Castelle C.J."/>
            <person name="Probst A.J."/>
            <person name="Thomas B.C."/>
            <person name="Singh A."/>
            <person name="Wilkins M.J."/>
            <person name="Karaoz U."/>
            <person name="Brodie E.L."/>
            <person name="Williams K.H."/>
            <person name="Hubbard S.S."/>
            <person name="Banfield J.F."/>
        </authorList>
    </citation>
    <scope>NUCLEOTIDE SEQUENCE [LARGE SCALE GENOMIC DNA]</scope>
</reference>
<dbReference type="SUPFAM" id="SSF53383">
    <property type="entry name" value="PLP-dependent transferases"/>
    <property type="match status" value="1"/>
</dbReference>
<comment type="cofactor">
    <cofactor evidence="1">
        <name>pyridoxal 5'-phosphate</name>
        <dbReference type="ChEBI" id="CHEBI:597326"/>
    </cofactor>
</comment>
<keyword evidence="4" id="KW-0032">Aminotransferase</keyword>
<dbReference type="PANTHER" id="PTHR11986:SF112">
    <property type="entry name" value="PUTRESCINE AMINOTRANSFERASE"/>
    <property type="match status" value="1"/>
</dbReference>
<dbReference type="PROSITE" id="PS00600">
    <property type="entry name" value="AA_TRANSFER_CLASS_3"/>
    <property type="match status" value="1"/>
</dbReference>
<organism evidence="4 5">
    <name type="scientific">Candidatus Aquicultor primus</name>
    <dbReference type="NCBI Taxonomy" id="1797195"/>
    <lineage>
        <taxon>Bacteria</taxon>
        <taxon>Bacillati</taxon>
        <taxon>Actinomycetota</taxon>
        <taxon>Candidatus Aquicultoria</taxon>
        <taxon>Candidatus Aquicultorales</taxon>
        <taxon>Candidatus Aquicultoraceae</taxon>
        <taxon>Candidatus Aquicultor</taxon>
    </lineage>
</organism>
<evidence type="ECO:0000313" key="4">
    <source>
        <dbReference type="EMBL" id="OFW32058.1"/>
    </source>
</evidence>
<dbReference type="Gene3D" id="3.40.640.10">
    <property type="entry name" value="Type I PLP-dependent aspartate aminotransferase-like (Major domain)"/>
    <property type="match status" value="1"/>
</dbReference>
<protein>
    <submittedName>
        <fullName evidence="4">Putrescine aminotransferase</fullName>
    </submittedName>
</protein>
<evidence type="ECO:0000256" key="1">
    <source>
        <dbReference type="ARBA" id="ARBA00001933"/>
    </source>
</evidence>
<comment type="similarity">
    <text evidence="3">Belongs to the class-III pyridoxal-phosphate-dependent aminotransferase family.</text>
</comment>
<comment type="caution">
    <text evidence="4">The sequence shown here is derived from an EMBL/GenBank/DDBJ whole genome shotgun (WGS) entry which is preliminary data.</text>
</comment>
<dbReference type="GO" id="GO:0009447">
    <property type="term" value="P:putrescine catabolic process"/>
    <property type="evidence" value="ECO:0007669"/>
    <property type="project" value="TreeGrafter"/>
</dbReference>
<evidence type="ECO:0000256" key="2">
    <source>
        <dbReference type="ARBA" id="ARBA00022898"/>
    </source>
</evidence>
<evidence type="ECO:0000313" key="5">
    <source>
        <dbReference type="Proteomes" id="UP000178086"/>
    </source>
</evidence>
<dbReference type="InterPro" id="IPR015424">
    <property type="entry name" value="PyrdxlP-dep_Trfase"/>
</dbReference>
<dbReference type="GO" id="GO:0030170">
    <property type="term" value="F:pyridoxal phosphate binding"/>
    <property type="evidence" value="ECO:0007669"/>
    <property type="project" value="InterPro"/>
</dbReference>
<dbReference type="GO" id="GO:0042802">
    <property type="term" value="F:identical protein binding"/>
    <property type="evidence" value="ECO:0007669"/>
    <property type="project" value="TreeGrafter"/>
</dbReference>
<dbReference type="PANTHER" id="PTHR11986">
    <property type="entry name" value="AMINOTRANSFERASE CLASS III"/>
    <property type="match status" value="1"/>
</dbReference>
<dbReference type="GO" id="GO:0033094">
    <property type="term" value="F:putrescine--2-oxoglutarate transaminase activity"/>
    <property type="evidence" value="ECO:0007669"/>
    <property type="project" value="TreeGrafter"/>
</dbReference>
<accession>A0A1F2UGA9</accession>
<dbReference type="FunFam" id="3.40.640.10:FF:000004">
    <property type="entry name" value="Acetylornithine aminotransferase"/>
    <property type="match status" value="1"/>
</dbReference>
<gene>
    <name evidence="4" type="ORF">A2074_04010</name>
</gene>